<dbReference type="EMBL" id="JBEWZI010000009">
    <property type="protein sequence ID" value="MET7014593.1"/>
    <property type="molecule type" value="Genomic_DNA"/>
</dbReference>
<dbReference type="Pfam" id="PF22435">
    <property type="entry name" value="MRM3-like_sub_bind"/>
    <property type="match status" value="1"/>
</dbReference>
<dbReference type="InterPro" id="IPR001537">
    <property type="entry name" value="SpoU_MeTrfase"/>
</dbReference>
<dbReference type="Proteomes" id="UP001549691">
    <property type="component" value="Unassembled WGS sequence"/>
</dbReference>
<accession>A0ABV2TN58</accession>
<name>A0ABV2TN58_9RHOO</name>
<feature type="domain" description="RNA 2-O ribose methyltransferase substrate binding" evidence="4">
    <location>
        <begin position="32"/>
        <end position="110"/>
    </location>
</feature>
<dbReference type="InterPro" id="IPR051259">
    <property type="entry name" value="rRNA_Methyltransferase"/>
</dbReference>
<dbReference type="RefSeq" id="WP_354601051.1">
    <property type="nucleotide sequence ID" value="NZ_JBEWZI010000009.1"/>
</dbReference>
<dbReference type="Pfam" id="PF00588">
    <property type="entry name" value="SpoU_methylase"/>
    <property type="match status" value="1"/>
</dbReference>
<dbReference type="SUPFAM" id="SSF75217">
    <property type="entry name" value="alpha/beta knot"/>
    <property type="match status" value="1"/>
</dbReference>
<dbReference type="InterPro" id="IPR013123">
    <property type="entry name" value="SpoU_subst-bd"/>
</dbReference>
<reference evidence="5 6" key="1">
    <citation type="submission" date="2024-07" db="EMBL/GenBank/DDBJ databases">
        <title>Uliginosibacterium flavum JJ3220;KACC:17644.</title>
        <authorList>
            <person name="Kim M.K."/>
        </authorList>
    </citation>
    <scope>NUCLEOTIDE SEQUENCE [LARGE SCALE GENOMIC DNA]</scope>
    <source>
        <strain evidence="5 6">KACC:17644</strain>
    </source>
</reference>
<dbReference type="GO" id="GO:0032259">
    <property type="term" value="P:methylation"/>
    <property type="evidence" value="ECO:0007669"/>
    <property type="project" value="UniProtKB-KW"/>
</dbReference>
<protein>
    <submittedName>
        <fullName evidence="5">RNA methyltransferase</fullName>
    </submittedName>
</protein>
<proteinExistence type="inferred from homology"/>
<dbReference type="InterPro" id="IPR053888">
    <property type="entry name" value="MRM3-like_sub_bind"/>
</dbReference>
<comment type="caution">
    <text evidence="5">The sequence shown here is derived from an EMBL/GenBank/DDBJ whole genome shotgun (WGS) entry which is preliminary data.</text>
</comment>
<evidence type="ECO:0000313" key="5">
    <source>
        <dbReference type="EMBL" id="MET7014593.1"/>
    </source>
</evidence>
<gene>
    <name evidence="5" type="ORF">ABXR19_10375</name>
</gene>
<evidence type="ECO:0000259" key="4">
    <source>
        <dbReference type="SMART" id="SM00967"/>
    </source>
</evidence>
<organism evidence="5 6">
    <name type="scientific">Uliginosibacterium flavum</name>
    <dbReference type="NCBI Taxonomy" id="1396831"/>
    <lineage>
        <taxon>Bacteria</taxon>
        <taxon>Pseudomonadati</taxon>
        <taxon>Pseudomonadota</taxon>
        <taxon>Betaproteobacteria</taxon>
        <taxon>Rhodocyclales</taxon>
        <taxon>Zoogloeaceae</taxon>
        <taxon>Uliginosibacterium</taxon>
    </lineage>
</organism>
<evidence type="ECO:0000256" key="1">
    <source>
        <dbReference type="ARBA" id="ARBA00007228"/>
    </source>
</evidence>
<keyword evidence="2 5" id="KW-0489">Methyltransferase</keyword>
<dbReference type="InterPro" id="IPR029064">
    <property type="entry name" value="Ribosomal_eL30-like_sf"/>
</dbReference>
<dbReference type="Gene3D" id="3.40.1280.10">
    <property type="match status" value="1"/>
</dbReference>
<dbReference type="GO" id="GO:0008168">
    <property type="term" value="F:methyltransferase activity"/>
    <property type="evidence" value="ECO:0007669"/>
    <property type="project" value="UniProtKB-KW"/>
</dbReference>
<dbReference type="SMART" id="SM00967">
    <property type="entry name" value="SpoU_sub_bind"/>
    <property type="match status" value="1"/>
</dbReference>
<dbReference type="InterPro" id="IPR029028">
    <property type="entry name" value="Alpha/beta_knot_MTases"/>
</dbReference>
<keyword evidence="3" id="KW-0808">Transferase</keyword>
<comment type="similarity">
    <text evidence="1">Belongs to the class IV-like SAM-binding methyltransferase superfamily. RNA methyltransferase TrmH family.</text>
</comment>
<dbReference type="SUPFAM" id="SSF55315">
    <property type="entry name" value="L30e-like"/>
    <property type="match status" value="1"/>
</dbReference>
<evidence type="ECO:0000256" key="3">
    <source>
        <dbReference type="ARBA" id="ARBA00022679"/>
    </source>
</evidence>
<dbReference type="Gene3D" id="3.30.1330.30">
    <property type="match status" value="1"/>
</dbReference>
<dbReference type="CDD" id="cd18095">
    <property type="entry name" value="SpoU-like_rRNA-MTase"/>
    <property type="match status" value="1"/>
</dbReference>
<evidence type="ECO:0000256" key="2">
    <source>
        <dbReference type="ARBA" id="ARBA00022603"/>
    </source>
</evidence>
<dbReference type="PANTHER" id="PTHR43191:SF2">
    <property type="entry name" value="RRNA METHYLTRANSFERASE 3, MITOCHONDRIAL"/>
    <property type="match status" value="1"/>
</dbReference>
<keyword evidence="6" id="KW-1185">Reference proteome</keyword>
<evidence type="ECO:0000313" key="6">
    <source>
        <dbReference type="Proteomes" id="UP001549691"/>
    </source>
</evidence>
<dbReference type="PANTHER" id="PTHR43191">
    <property type="entry name" value="RRNA METHYLTRANSFERASE 3"/>
    <property type="match status" value="1"/>
</dbReference>
<dbReference type="InterPro" id="IPR029026">
    <property type="entry name" value="tRNA_m1G_MTases_N"/>
</dbReference>
<sequence>MKFISSRDNPGFKRLRALLDDARMRRTERASIIDGEHLLQAALDADWPIRQLLLREDVLESAVVADVLQRLKNVDPELPVLVMAPALFNALSPVLTPTGMLAEIALPSVLAEDSGAGDVLALAGVQDAGNLGSLLRTAVAAGVTRVWLDAQTTQAWSPKALRAGMGAQFCLAIEEGCDLLPRLTGSSRPVLVTSLGPASVSLYALDLRQPNIWVFGAEGQGVPAVLQALAQHRVRIPMPGKIESLNVGAAAAVCLFEQVRQREVAA</sequence>